<evidence type="ECO:0000313" key="2">
    <source>
        <dbReference type="EMBL" id="KAL2818554.1"/>
    </source>
</evidence>
<organism evidence="2 3">
    <name type="scientific">Aspergillus granulosus</name>
    <dbReference type="NCBI Taxonomy" id="176169"/>
    <lineage>
        <taxon>Eukaryota</taxon>
        <taxon>Fungi</taxon>
        <taxon>Dikarya</taxon>
        <taxon>Ascomycota</taxon>
        <taxon>Pezizomycotina</taxon>
        <taxon>Eurotiomycetes</taxon>
        <taxon>Eurotiomycetidae</taxon>
        <taxon>Eurotiales</taxon>
        <taxon>Aspergillaceae</taxon>
        <taxon>Aspergillus</taxon>
        <taxon>Aspergillus subgen. Nidulantes</taxon>
    </lineage>
</organism>
<dbReference type="EMBL" id="JBFXLT010000013">
    <property type="protein sequence ID" value="KAL2818554.1"/>
    <property type="molecule type" value="Genomic_DNA"/>
</dbReference>
<reference evidence="2 3" key="1">
    <citation type="submission" date="2024-07" db="EMBL/GenBank/DDBJ databases">
        <title>Section-level genome sequencing and comparative genomics of Aspergillus sections Usti and Cavernicolus.</title>
        <authorList>
            <consortium name="Lawrence Berkeley National Laboratory"/>
            <person name="Nybo J.L."/>
            <person name="Vesth T.C."/>
            <person name="Theobald S."/>
            <person name="Frisvad J.C."/>
            <person name="Larsen T.O."/>
            <person name="Kjaerboelling I."/>
            <person name="Rothschild-Mancinelli K."/>
            <person name="Lyhne E.K."/>
            <person name="Kogle M.E."/>
            <person name="Barry K."/>
            <person name="Clum A."/>
            <person name="Na H."/>
            <person name="Ledsgaard L."/>
            <person name="Lin J."/>
            <person name="Lipzen A."/>
            <person name="Kuo A."/>
            <person name="Riley R."/>
            <person name="Mondo S."/>
            <person name="Labutti K."/>
            <person name="Haridas S."/>
            <person name="Pangalinan J."/>
            <person name="Salamov A.A."/>
            <person name="Simmons B.A."/>
            <person name="Magnuson J.K."/>
            <person name="Chen J."/>
            <person name="Drula E."/>
            <person name="Henrissat B."/>
            <person name="Wiebenga A."/>
            <person name="Lubbers R.J."/>
            <person name="Gomes A.C."/>
            <person name="Makela M.R."/>
            <person name="Stajich J."/>
            <person name="Grigoriev I.V."/>
            <person name="Mortensen U.H."/>
            <person name="De Vries R.P."/>
            <person name="Baker S.E."/>
            <person name="Andersen M.R."/>
        </authorList>
    </citation>
    <scope>NUCLEOTIDE SEQUENCE [LARGE SCALE GENOMIC DNA]</scope>
    <source>
        <strain evidence="2 3">CBS 588.65</strain>
    </source>
</reference>
<feature type="signal peptide" evidence="1">
    <location>
        <begin position="1"/>
        <end position="20"/>
    </location>
</feature>
<accession>A0ABR4HSU5</accession>
<sequence>MKVFQTVILALAGIPALASAAPSPPSDPSAPRTAILTFKPARGKADQLEKYVKDGQAYILANVPACLDIWYFWSGGKKDHMIVGERRADIPKEASHSYANQEHRYTNQSALWDWALSEEHTNIAKDLPKYIDIFSTKVQADISIDLKDLIK</sequence>
<proteinExistence type="predicted"/>
<protein>
    <submittedName>
        <fullName evidence="2">Uncharacterized protein</fullName>
    </submittedName>
</protein>
<evidence type="ECO:0000256" key="1">
    <source>
        <dbReference type="SAM" id="SignalP"/>
    </source>
</evidence>
<name>A0ABR4HSU5_9EURO</name>
<dbReference type="Proteomes" id="UP001610334">
    <property type="component" value="Unassembled WGS sequence"/>
</dbReference>
<comment type="caution">
    <text evidence="2">The sequence shown here is derived from an EMBL/GenBank/DDBJ whole genome shotgun (WGS) entry which is preliminary data.</text>
</comment>
<evidence type="ECO:0000313" key="3">
    <source>
        <dbReference type="Proteomes" id="UP001610334"/>
    </source>
</evidence>
<keyword evidence="1" id="KW-0732">Signal</keyword>
<keyword evidence="3" id="KW-1185">Reference proteome</keyword>
<feature type="chain" id="PRO_5047168971" evidence="1">
    <location>
        <begin position="21"/>
        <end position="151"/>
    </location>
</feature>
<gene>
    <name evidence="2" type="ORF">BJX63DRAFT_429055</name>
</gene>